<dbReference type="Proteomes" id="UP000233440">
    <property type="component" value="Unassembled WGS sequence"/>
</dbReference>
<accession>A0A2N3LMK9</accession>
<name>A0A2N3LMK9_9BACI</name>
<keyword evidence="2" id="KW-1185">Reference proteome</keyword>
<dbReference type="EMBL" id="PIQO01000003">
    <property type="protein sequence ID" value="PKR85858.1"/>
    <property type="molecule type" value="Genomic_DNA"/>
</dbReference>
<sequence>MKGSRFHACATCIHFHAFRMDGNMKYKCERLGYDTKPSYQFNCWTPKEHVLRLIEKERRQATPLKSDNNIDKES</sequence>
<evidence type="ECO:0000313" key="2">
    <source>
        <dbReference type="Proteomes" id="UP000233440"/>
    </source>
</evidence>
<organism evidence="1 2">
    <name type="scientific">Heyndrickxia camelliae</name>
    <dbReference type="NCBI Taxonomy" id="1707093"/>
    <lineage>
        <taxon>Bacteria</taxon>
        <taxon>Bacillati</taxon>
        <taxon>Bacillota</taxon>
        <taxon>Bacilli</taxon>
        <taxon>Bacillales</taxon>
        <taxon>Bacillaceae</taxon>
        <taxon>Heyndrickxia</taxon>
    </lineage>
</organism>
<comment type="caution">
    <text evidence="1">The sequence shown here is derived from an EMBL/GenBank/DDBJ whole genome shotgun (WGS) entry which is preliminary data.</text>
</comment>
<gene>
    <name evidence="1" type="ORF">CWO92_05650</name>
</gene>
<proteinExistence type="predicted"/>
<dbReference type="OrthoDB" id="2377175at2"/>
<dbReference type="RefSeq" id="WP_101353229.1">
    <property type="nucleotide sequence ID" value="NZ_PIQO01000003.1"/>
</dbReference>
<dbReference type="AlphaFoldDB" id="A0A2N3LMK9"/>
<reference evidence="1 2" key="1">
    <citation type="submission" date="2017-11" db="EMBL/GenBank/DDBJ databases">
        <title>Bacillus camelliae sp. nov., isolated from pu'er tea.</title>
        <authorList>
            <person name="Niu L."/>
        </authorList>
    </citation>
    <scope>NUCLEOTIDE SEQUENCE [LARGE SCALE GENOMIC DNA]</scope>
    <source>
        <strain evidence="1 2">7578-1</strain>
    </source>
</reference>
<protein>
    <submittedName>
        <fullName evidence="1">Uncharacterized protein</fullName>
    </submittedName>
</protein>
<evidence type="ECO:0000313" key="1">
    <source>
        <dbReference type="EMBL" id="PKR85858.1"/>
    </source>
</evidence>